<accession>D7CMM0</accession>
<dbReference type="Proteomes" id="UP000000378">
    <property type="component" value="Chromosome"/>
</dbReference>
<keyword evidence="1" id="KW-0812">Transmembrane</keyword>
<dbReference type="InterPro" id="IPR012902">
    <property type="entry name" value="N_methyl_site"/>
</dbReference>
<dbReference type="AlphaFoldDB" id="D7CMM0"/>
<dbReference type="KEGG" id="slp:Slip_1182"/>
<dbReference type="Pfam" id="PF07963">
    <property type="entry name" value="N_methyl"/>
    <property type="match status" value="1"/>
</dbReference>
<evidence type="ECO:0000313" key="2">
    <source>
        <dbReference type="EMBL" id="ADI01955.1"/>
    </source>
</evidence>
<protein>
    <recommendedName>
        <fullName evidence="4">Prepilin-type N-terminal cleavage/methylation domain-containing protein</fullName>
    </recommendedName>
</protein>
<sequence>MMARKRRGGFTLIEVLIAVGVLAAVLTVMTGMVKVAYQLLGDSCRELQRAYTERSVLEIAAVLAASGKLSSQGGEVWVYPLKIREKGVEKDLLFYEGPYPKEWKAKIKYEGNRVSAEIYGRNDENDY</sequence>
<keyword evidence="3" id="KW-1185">Reference proteome</keyword>
<proteinExistence type="predicted"/>
<reference evidence="3" key="1">
    <citation type="journal article" date="2010" name="Stand. Genomic Sci.">
        <title>Complete genome sequence of Syntrophothermus lipocalidus type strain (TGB-C1T).</title>
        <authorList>
            <consortium name="US DOE Joint Genome Institute (JGI-PGF)"/>
            <person name="Djao O."/>
            <person name="Zhang X."/>
            <person name="Lucas S."/>
            <person name="Lapidus A."/>
            <person name="Glavina Del Rio T."/>
            <person name="Nolan M."/>
            <person name="Tice H."/>
            <person name="Cheng J."/>
            <person name="Han C."/>
            <person name="Tapia R."/>
            <person name="Goodwin L."/>
            <person name="Pitluck S."/>
            <person name="Liolios K."/>
            <person name="Ivanova N."/>
            <person name="Mavromatis K."/>
            <person name="Mikhailova N."/>
            <person name="Ovchinnikova G."/>
            <person name="Pati A."/>
            <person name="Brambilla E."/>
            <person name="Chen A."/>
            <person name="Palaniappan K."/>
            <person name="Land M."/>
            <person name="Hauser L."/>
            <person name="Chang Y."/>
            <person name="Jeffries C."/>
            <person name="Rohde M."/>
            <person name="Sikorski J."/>
            <person name="Spring S."/>
            <person name="Goker M."/>
            <person name="Detter J."/>
            <person name="Woyke T."/>
            <person name="Bristow J."/>
            <person name="Eisen J."/>
            <person name="Markowitz V."/>
            <person name="Hugenholtz P."/>
            <person name="Kyrpides N."/>
            <person name="Klenk H."/>
        </authorList>
    </citation>
    <scope>NUCLEOTIDE SEQUENCE [LARGE SCALE GENOMIC DNA]</scope>
    <source>
        <strain evidence="3">DSM 12680 / TGB-C1</strain>
    </source>
</reference>
<name>D7CMM0_SYNLT</name>
<evidence type="ECO:0008006" key="4">
    <source>
        <dbReference type="Google" id="ProtNLM"/>
    </source>
</evidence>
<keyword evidence="1" id="KW-0472">Membrane</keyword>
<dbReference type="STRING" id="643648.Slip_1182"/>
<feature type="transmembrane region" description="Helical" evidence="1">
    <location>
        <begin position="12"/>
        <end position="37"/>
    </location>
</feature>
<dbReference type="PROSITE" id="PS00409">
    <property type="entry name" value="PROKAR_NTER_METHYL"/>
    <property type="match status" value="1"/>
</dbReference>
<dbReference type="HOGENOM" id="CLU_1969434_0_0_9"/>
<organism evidence="2 3">
    <name type="scientific">Syntrophothermus lipocalidus (strain DSM 12680 / TGB-C1)</name>
    <dbReference type="NCBI Taxonomy" id="643648"/>
    <lineage>
        <taxon>Bacteria</taxon>
        <taxon>Bacillati</taxon>
        <taxon>Bacillota</taxon>
        <taxon>Clostridia</taxon>
        <taxon>Eubacteriales</taxon>
        <taxon>Syntrophomonadaceae</taxon>
        <taxon>Syntrophothermus</taxon>
    </lineage>
</organism>
<evidence type="ECO:0000256" key="1">
    <source>
        <dbReference type="SAM" id="Phobius"/>
    </source>
</evidence>
<keyword evidence="1" id="KW-1133">Transmembrane helix</keyword>
<evidence type="ECO:0000313" key="3">
    <source>
        <dbReference type="Proteomes" id="UP000000378"/>
    </source>
</evidence>
<dbReference type="NCBIfam" id="TIGR02532">
    <property type="entry name" value="IV_pilin_GFxxxE"/>
    <property type="match status" value="1"/>
</dbReference>
<gene>
    <name evidence="2" type="ordered locus">Slip_1182</name>
</gene>
<dbReference type="EMBL" id="CP002048">
    <property type="protein sequence ID" value="ADI01955.1"/>
    <property type="molecule type" value="Genomic_DNA"/>
</dbReference>
<dbReference type="eggNOG" id="COG4967">
    <property type="taxonomic scope" value="Bacteria"/>
</dbReference>
<reference evidence="2 3" key="2">
    <citation type="journal article" date="2010" name="Stand. Genomic Sci.">
        <title>Complete genome sequence of Syntrophothermus lipocalidus type strain (TGB-C1).</title>
        <authorList>
            <person name="Djao O.D."/>
            <person name="Zhang X."/>
            <person name="Lucas S."/>
            <person name="Lapidus A."/>
            <person name="Del Rio T.G."/>
            <person name="Nolan M."/>
            <person name="Tice H."/>
            <person name="Cheng J.F."/>
            <person name="Han C."/>
            <person name="Tapia R."/>
            <person name="Goodwin L."/>
            <person name="Pitluck S."/>
            <person name="Liolios K."/>
            <person name="Ivanova N."/>
            <person name="Mavromatis K."/>
            <person name="Mikhailova N."/>
            <person name="Ovchinnikova G."/>
            <person name="Pati A."/>
            <person name="Brambilla E."/>
            <person name="Chen A."/>
            <person name="Palaniappan K."/>
            <person name="Land M."/>
            <person name="Hauser L."/>
            <person name="Chang Y.J."/>
            <person name="Jeffries C.D."/>
            <person name="Rohde M."/>
            <person name="Sikorski J."/>
            <person name="Spring S."/>
            <person name="Goker M."/>
            <person name="Detter J.C."/>
            <person name="Woyke T."/>
            <person name="Bristow J."/>
            <person name="Eisen J.A."/>
            <person name="Markowitz V."/>
            <person name="Hugenholtz P."/>
            <person name="Kyrpides N.C."/>
            <person name="Klenk H.P."/>
        </authorList>
    </citation>
    <scope>NUCLEOTIDE SEQUENCE [LARGE SCALE GENOMIC DNA]</scope>
    <source>
        <strain evidence="3">DSM 12680 / TGB-C1</strain>
    </source>
</reference>